<dbReference type="RefSeq" id="WP_102330847.1">
    <property type="nucleotide sequence ID" value="NZ_CP058566.2"/>
</dbReference>
<comment type="caution">
    <text evidence="1">The sequence shown here is derived from an EMBL/GenBank/DDBJ whole genome shotgun (WGS) entry which is preliminary data.</text>
</comment>
<keyword evidence="2" id="KW-1185">Reference proteome</keyword>
<accession>A0A2P5P6A1</accession>
<dbReference type="AlphaFoldDB" id="A0A2P5P6A1"/>
<name>A0A2P5P6A1_9CHLR</name>
<proteinExistence type="predicted"/>
<reference evidence="1 2" key="1">
    <citation type="journal article" date="2017" name="ISME J.">
        <title>Grape pomace compost harbors organohalide-respiring Dehalogenimonas species with novel reductive dehalogenase genes.</title>
        <authorList>
            <person name="Yang Y."/>
            <person name="Higgins S.A."/>
            <person name="Yan J."/>
            <person name="Simsir B."/>
            <person name="Chourey K."/>
            <person name="Iyer R."/>
            <person name="Hettich R.L."/>
            <person name="Baldwin B."/>
            <person name="Ogles D.M."/>
            <person name="Loffler F.E."/>
        </authorList>
    </citation>
    <scope>NUCLEOTIDE SEQUENCE [LARGE SCALE GENOMIC DNA]</scope>
    <source>
        <strain evidence="1 2">GP</strain>
    </source>
</reference>
<dbReference type="Proteomes" id="UP000235653">
    <property type="component" value="Unassembled WGS sequence"/>
</dbReference>
<sequence>MDFWVAFWTAGLTGLVIWILKKIGKRKLSKRLGQAAVILGVIPVLVIFFLGVYRMAAASDQTSIDTIGTQTARDLGEWLRINFISIIAGEIGGFVLAKVLPK</sequence>
<protein>
    <submittedName>
        <fullName evidence="1">Uncharacterized protein</fullName>
    </submittedName>
</protein>
<evidence type="ECO:0000313" key="2">
    <source>
        <dbReference type="Proteomes" id="UP000235653"/>
    </source>
</evidence>
<organism evidence="1 2">
    <name type="scientific">Dehalogenimonas etheniformans</name>
    <dbReference type="NCBI Taxonomy" id="1536648"/>
    <lineage>
        <taxon>Bacteria</taxon>
        <taxon>Bacillati</taxon>
        <taxon>Chloroflexota</taxon>
        <taxon>Dehalococcoidia</taxon>
        <taxon>Dehalococcoidales</taxon>
        <taxon>Dehalococcoidaceae</taxon>
        <taxon>Dehalogenimonas</taxon>
    </lineage>
</organism>
<gene>
    <name evidence="1" type="ORF">JP09_005905</name>
</gene>
<dbReference type="EMBL" id="JQAN02000010">
    <property type="protein sequence ID" value="PPD57838.1"/>
    <property type="molecule type" value="Genomic_DNA"/>
</dbReference>
<evidence type="ECO:0000313" key="1">
    <source>
        <dbReference type="EMBL" id="PPD57838.1"/>
    </source>
</evidence>